<keyword evidence="7" id="KW-1185">Reference proteome</keyword>
<feature type="compositionally biased region" description="Gly residues" evidence="3">
    <location>
        <begin position="245"/>
        <end position="257"/>
    </location>
</feature>
<dbReference type="PANTHER" id="PTHR15382:SF3">
    <property type="entry name" value="PROTEIN CANOPY HOMOLOG 4"/>
    <property type="match status" value="1"/>
</dbReference>
<dbReference type="PANTHER" id="PTHR15382">
    <property type="entry name" value="CTG4A-RELATED"/>
    <property type="match status" value="1"/>
</dbReference>
<comment type="similarity">
    <text evidence="1">Belongs to the canopy family.</text>
</comment>
<evidence type="ECO:0000256" key="1">
    <source>
        <dbReference type="ARBA" id="ARBA00007285"/>
    </source>
</evidence>
<proteinExistence type="inferred from homology"/>
<name>A0A8B9P0X7_APTOW</name>
<evidence type="ECO:0000313" key="6">
    <source>
        <dbReference type="Ensembl" id="ENSAOWP00000003480.1"/>
    </source>
</evidence>
<feature type="signal peptide" evidence="4">
    <location>
        <begin position="1"/>
        <end position="26"/>
    </location>
</feature>
<evidence type="ECO:0000313" key="7">
    <source>
        <dbReference type="Proteomes" id="UP000694424"/>
    </source>
</evidence>
<feature type="region of interest" description="Disordered" evidence="3">
    <location>
        <begin position="243"/>
        <end position="275"/>
    </location>
</feature>
<reference evidence="6" key="2">
    <citation type="submission" date="2025-09" db="UniProtKB">
        <authorList>
            <consortium name="Ensembl"/>
        </authorList>
    </citation>
    <scope>IDENTIFICATION</scope>
</reference>
<feature type="domain" description="DUF3456" evidence="5">
    <location>
        <begin position="45"/>
        <end position="163"/>
    </location>
</feature>
<protein>
    <submittedName>
        <fullName evidence="6">Canopy FGF signaling regulator 4</fullName>
    </submittedName>
</protein>
<dbReference type="Proteomes" id="UP000694424">
    <property type="component" value="Unplaced"/>
</dbReference>
<reference evidence="6" key="1">
    <citation type="submission" date="2025-08" db="UniProtKB">
        <authorList>
            <consortium name="Ensembl"/>
        </authorList>
    </citation>
    <scope>IDENTIFICATION</scope>
</reference>
<dbReference type="InterPro" id="IPR021852">
    <property type="entry name" value="DUF3456"/>
</dbReference>
<feature type="compositionally biased region" description="Gly residues" evidence="3">
    <location>
        <begin position="186"/>
        <end position="199"/>
    </location>
</feature>
<dbReference type="Ensembl" id="ENSAOWT00000003964.1">
    <property type="protein sequence ID" value="ENSAOWP00000003480.1"/>
    <property type="gene ID" value="ENSAOWG00000002459.1"/>
</dbReference>
<organism evidence="6 7">
    <name type="scientific">Apteryx owenii</name>
    <name type="common">Little spotted kiwi</name>
    <dbReference type="NCBI Taxonomy" id="8824"/>
    <lineage>
        <taxon>Eukaryota</taxon>
        <taxon>Metazoa</taxon>
        <taxon>Chordata</taxon>
        <taxon>Craniata</taxon>
        <taxon>Vertebrata</taxon>
        <taxon>Euteleostomi</taxon>
        <taxon>Archelosauria</taxon>
        <taxon>Archosauria</taxon>
        <taxon>Dinosauria</taxon>
        <taxon>Saurischia</taxon>
        <taxon>Theropoda</taxon>
        <taxon>Coelurosauria</taxon>
        <taxon>Aves</taxon>
        <taxon>Palaeognathae</taxon>
        <taxon>Apterygiformes</taxon>
        <taxon>Apterygidae</taxon>
        <taxon>Apteryx</taxon>
    </lineage>
</organism>
<feature type="chain" id="PRO_5034861376" evidence="4">
    <location>
        <begin position="27"/>
        <end position="275"/>
    </location>
</feature>
<sequence>MPGGMWAAGLPLLAAALLAAPHRARAALDGGGTDNGNDDERAPTRCEVCKYLAVELEETLAQSGRSGEVLELGQVLDSGRRKRRIQYNTSETRLAEALETVCERLLRYSVHAERPGSLRYAKGQSQTMSTLKSLVNKGVKVDLGLPVELWDEPSAEVTQLKQQVRPRGRSWGSQGGPWGWHRGPKGVPGGGRGIPGGPGGSWRMLLGSQGILRGIPGDPEGWQGDPRGSWRVARRSQRILEGAFGVPGGQGILGGGREIPEGPQRWPGDPWDPRG</sequence>
<feature type="region of interest" description="Disordered" evidence="3">
    <location>
        <begin position="162"/>
        <end position="199"/>
    </location>
</feature>
<evidence type="ECO:0000259" key="5">
    <source>
        <dbReference type="Pfam" id="PF11938"/>
    </source>
</evidence>
<evidence type="ECO:0000256" key="4">
    <source>
        <dbReference type="SAM" id="SignalP"/>
    </source>
</evidence>
<keyword evidence="2 4" id="KW-0732">Signal</keyword>
<accession>A0A8B9P0X7</accession>
<dbReference type="AlphaFoldDB" id="A0A8B9P0X7"/>
<evidence type="ECO:0000256" key="2">
    <source>
        <dbReference type="ARBA" id="ARBA00022729"/>
    </source>
</evidence>
<evidence type="ECO:0000256" key="3">
    <source>
        <dbReference type="SAM" id="MobiDB-lite"/>
    </source>
</evidence>
<dbReference type="Pfam" id="PF11938">
    <property type="entry name" value="DUF3456"/>
    <property type="match status" value="1"/>
</dbReference>